<dbReference type="InterPro" id="IPR045471">
    <property type="entry name" value="DUF6494"/>
</dbReference>
<dbReference type="Pfam" id="PF20104">
    <property type="entry name" value="DUF6494"/>
    <property type="match status" value="1"/>
</dbReference>
<dbReference type="EMBL" id="UIDG01000454">
    <property type="protein sequence ID" value="SUS07826.1"/>
    <property type="molecule type" value="Genomic_DNA"/>
</dbReference>
<reference evidence="1" key="1">
    <citation type="submission" date="2018-07" db="EMBL/GenBank/DDBJ databases">
        <authorList>
            <person name="Quirk P.G."/>
            <person name="Krulwich T.A."/>
        </authorList>
    </citation>
    <scope>NUCLEOTIDE SEQUENCE</scope>
</reference>
<gene>
    <name evidence="1" type="ORF">DF3PB_5070007</name>
</gene>
<dbReference type="AlphaFoldDB" id="A0A380THN3"/>
<organism evidence="1">
    <name type="scientific">metagenome</name>
    <dbReference type="NCBI Taxonomy" id="256318"/>
    <lineage>
        <taxon>unclassified sequences</taxon>
        <taxon>metagenomes</taxon>
    </lineage>
</organism>
<sequence length="73" mass="7484">MDEDAFNMSVRKFLKTVGVTAQREIEKAVRAAADAGQLPADGRLKAKAVITLEGVPLAFAVGGDIELGGPSGG</sequence>
<accession>A0A380THN3</accession>
<evidence type="ECO:0000313" key="1">
    <source>
        <dbReference type="EMBL" id="SUS07826.1"/>
    </source>
</evidence>
<proteinExistence type="predicted"/>
<name>A0A380THN3_9ZZZZ</name>
<protein>
    <submittedName>
        <fullName evidence="1">Uncharacterized protein</fullName>
    </submittedName>
</protein>